<name>A0ABN9WTZ5_9DINO</name>
<dbReference type="Proteomes" id="UP001189429">
    <property type="component" value="Unassembled WGS sequence"/>
</dbReference>
<feature type="compositionally biased region" description="Low complexity" evidence="1">
    <location>
        <begin position="163"/>
        <end position="181"/>
    </location>
</feature>
<reference evidence="2" key="1">
    <citation type="submission" date="2023-10" db="EMBL/GenBank/DDBJ databases">
        <authorList>
            <person name="Chen Y."/>
            <person name="Shah S."/>
            <person name="Dougan E. K."/>
            <person name="Thang M."/>
            <person name="Chan C."/>
        </authorList>
    </citation>
    <scope>NUCLEOTIDE SEQUENCE [LARGE SCALE GENOMIC DNA]</scope>
</reference>
<proteinExistence type="predicted"/>
<gene>
    <name evidence="2" type="ORF">PCOR1329_LOCUS70567</name>
</gene>
<evidence type="ECO:0000313" key="3">
    <source>
        <dbReference type="Proteomes" id="UP001189429"/>
    </source>
</evidence>
<comment type="caution">
    <text evidence="2">The sequence shown here is derived from an EMBL/GenBank/DDBJ whole genome shotgun (WGS) entry which is preliminary data.</text>
</comment>
<keyword evidence="3" id="KW-1185">Reference proteome</keyword>
<dbReference type="EMBL" id="CAUYUJ010019331">
    <property type="protein sequence ID" value="CAK0890288.1"/>
    <property type="molecule type" value="Genomic_DNA"/>
</dbReference>
<accession>A0ABN9WTZ5</accession>
<evidence type="ECO:0000313" key="2">
    <source>
        <dbReference type="EMBL" id="CAK0890288.1"/>
    </source>
</evidence>
<organism evidence="2 3">
    <name type="scientific">Prorocentrum cordatum</name>
    <dbReference type="NCBI Taxonomy" id="2364126"/>
    <lineage>
        <taxon>Eukaryota</taxon>
        <taxon>Sar</taxon>
        <taxon>Alveolata</taxon>
        <taxon>Dinophyceae</taxon>
        <taxon>Prorocentrales</taxon>
        <taxon>Prorocentraceae</taxon>
        <taxon>Prorocentrum</taxon>
    </lineage>
</organism>
<evidence type="ECO:0000256" key="1">
    <source>
        <dbReference type="SAM" id="MobiDB-lite"/>
    </source>
</evidence>
<protein>
    <submittedName>
        <fullName evidence="2">Uncharacterized protein</fullName>
    </submittedName>
</protein>
<feature type="region of interest" description="Disordered" evidence="1">
    <location>
        <begin position="162"/>
        <end position="189"/>
    </location>
</feature>
<sequence length="189" mass="19344">MVVSILILLPPRFSPGHCRSSSSTSYPSSVESALHSYRREQGFPAPGRSARIEETHVLQSGECLHTAKNRSVHKLSLRRSSAIGPLHAAALGSALPPRRRRAASPPGRGAADLCVVDGGAVASLVSAAARRRPGPVSACLRALGRGDASCNGPGSSRCRVCSPAGTGPAQPQRGQAAQAGPCKTGPGSE</sequence>